<keyword evidence="2" id="KW-1185">Reference proteome</keyword>
<dbReference type="Proteomes" id="UP000824469">
    <property type="component" value="Unassembled WGS sequence"/>
</dbReference>
<name>A0AA38KZN5_TAXCH</name>
<evidence type="ECO:0000313" key="1">
    <source>
        <dbReference type="EMBL" id="KAH9307475.1"/>
    </source>
</evidence>
<reference evidence="1 2" key="1">
    <citation type="journal article" date="2021" name="Nat. Plants">
        <title>The Taxus genome provides insights into paclitaxel biosynthesis.</title>
        <authorList>
            <person name="Xiong X."/>
            <person name="Gou J."/>
            <person name="Liao Q."/>
            <person name="Li Y."/>
            <person name="Zhou Q."/>
            <person name="Bi G."/>
            <person name="Li C."/>
            <person name="Du R."/>
            <person name="Wang X."/>
            <person name="Sun T."/>
            <person name="Guo L."/>
            <person name="Liang H."/>
            <person name="Lu P."/>
            <person name="Wu Y."/>
            <person name="Zhang Z."/>
            <person name="Ro D.K."/>
            <person name="Shang Y."/>
            <person name="Huang S."/>
            <person name="Yan J."/>
        </authorList>
    </citation>
    <scope>NUCLEOTIDE SEQUENCE [LARGE SCALE GENOMIC DNA]</scope>
    <source>
        <strain evidence="1">Ta-2019</strain>
    </source>
</reference>
<gene>
    <name evidence="1" type="ORF">KI387_035386</name>
</gene>
<organism evidence="1 2">
    <name type="scientific">Taxus chinensis</name>
    <name type="common">Chinese yew</name>
    <name type="synonym">Taxus wallichiana var. chinensis</name>
    <dbReference type="NCBI Taxonomy" id="29808"/>
    <lineage>
        <taxon>Eukaryota</taxon>
        <taxon>Viridiplantae</taxon>
        <taxon>Streptophyta</taxon>
        <taxon>Embryophyta</taxon>
        <taxon>Tracheophyta</taxon>
        <taxon>Spermatophyta</taxon>
        <taxon>Pinopsida</taxon>
        <taxon>Pinidae</taxon>
        <taxon>Conifers II</taxon>
        <taxon>Cupressales</taxon>
        <taxon>Taxaceae</taxon>
        <taxon>Taxus</taxon>
    </lineage>
</organism>
<feature type="non-terminal residue" evidence="1">
    <location>
        <position position="1"/>
    </location>
</feature>
<protein>
    <submittedName>
        <fullName evidence="1">Uncharacterized protein</fullName>
    </submittedName>
</protein>
<dbReference type="EMBL" id="JAHRHJ020000007">
    <property type="protein sequence ID" value="KAH9307475.1"/>
    <property type="molecule type" value="Genomic_DNA"/>
</dbReference>
<accession>A0AA38KZN5</accession>
<sequence length="51" mass="5963">TTAWMTEAVYDNYTDRDRVTSILVATHEVGLKEYQEKNKGNMEERDKILAK</sequence>
<dbReference type="AlphaFoldDB" id="A0AA38KZN5"/>
<feature type="non-terminal residue" evidence="1">
    <location>
        <position position="51"/>
    </location>
</feature>
<evidence type="ECO:0000313" key="2">
    <source>
        <dbReference type="Proteomes" id="UP000824469"/>
    </source>
</evidence>
<comment type="caution">
    <text evidence="1">The sequence shown here is derived from an EMBL/GenBank/DDBJ whole genome shotgun (WGS) entry which is preliminary data.</text>
</comment>
<proteinExistence type="predicted"/>